<dbReference type="InterPro" id="IPR019956">
    <property type="entry name" value="Ubiquitin_dom"/>
</dbReference>
<sequence>MQIFVKTLTGKTITLEVEPSDTIENVKGKIQDKEGIPPDQQRLIFAGKQLEDGRTLSDYNIQKESTLHLVLRLRGGMQIFVKTLTGKTITLEVEPSDTIENVKSKIQDKEGIPPDQQRLIFAGKQLEDGRMLSDYNIQKESTLHLVLRLRGGMQIFVKTLTGKTITLEVEPSDTIENVKGKIQDKEGIPPDQQRLIFAGKQLEDGRTLSDYNIQKESTLHLVLRLRGGMRNFGKTSQTAISDMESSRTIGCDSSWTVVARCQITLTGKTITLEVEPSDTIENVKGKIQDKEGIPPDQQRLIFAGKQLEDGRTLSDYNIQKESTLHLVLRLRGGMQIFVKTLTGKTITLEVEPSDTIENVKGKIQDKEGIPPDQQRLIFAENVKGKIQDKEGIPPDQQRLIFAGKQLEDGRTLSDYNIQKESTLHLVLRLRGGMQIFVKTLTGKTITLEVEPSDTIENVKGKIQDKEGIPPDQQRLIFAGKQLEDGRTLSDYNIQKESTLHLVLRLRGGMQIFVKTLTGKTITLEVEPSDTVENVKGKIQDKEGIPPDQQRLIFAGKQLEDSRTLSDYNIQKESTLHLVLRLRAISSVLENYDVDGI</sequence>
<keyword evidence="4" id="KW-0963">Cytoplasm</keyword>
<reference evidence="11 12" key="1">
    <citation type="submission" date="2015-01" db="EMBL/GenBank/DDBJ databases">
        <title>Evolution of Trichinella species and genotypes.</title>
        <authorList>
            <person name="Korhonen P.K."/>
            <person name="Edoardo P."/>
            <person name="Giuseppe L.R."/>
            <person name="Gasser R.B."/>
        </authorList>
    </citation>
    <scope>NUCLEOTIDE SEQUENCE [LARGE SCALE GENOMIC DNA]</scope>
    <source>
        <strain evidence="11">ISS417</strain>
    </source>
</reference>
<evidence type="ECO:0000256" key="4">
    <source>
        <dbReference type="ARBA" id="ARBA00022490"/>
    </source>
</evidence>
<proteinExistence type="inferred from homology"/>
<evidence type="ECO:0000256" key="9">
    <source>
        <dbReference type="ARBA" id="ARBA00023242"/>
    </source>
</evidence>
<keyword evidence="8" id="KW-0832">Ubl conjugation</keyword>
<dbReference type="SMART" id="SM00213">
    <property type="entry name" value="UBQ"/>
    <property type="match status" value="7"/>
</dbReference>
<dbReference type="CDD" id="cd01803">
    <property type="entry name" value="Ubl_ubiquitin"/>
    <property type="match status" value="5"/>
</dbReference>
<evidence type="ECO:0000256" key="7">
    <source>
        <dbReference type="ARBA" id="ARBA00022786"/>
    </source>
</evidence>
<feature type="domain" description="Ubiquitin-like" evidence="10">
    <location>
        <begin position="153"/>
        <end position="228"/>
    </location>
</feature>
<protein>
    <submittedName>
        <fullName evidence="11">Polyubiquitin-C</fullName>
    </submittedName>
</protein>
<name>A0A0V0TBR1_9BILA</name>
<dbReference type="PANTHER" id="PTHR10666">
    <property type="entry name" value="UBIQUITIN"/>
    <property type="match status" value="1"/>
</dbReference>
<keyword evidence="12" id="KW-1185">Reference proteome</keyword>
<evidence type="ECO:0000256" key="1">
    <source>
        <dbReference type="ARBA" id="ARBA00004123"/>
    </source>
</evidence>
<feature type="domain" description="Ubiquitin-like" evidence="10">
    <location>
        <begin position="433"/>
        <end position="508"/>
    </location>
</feature>
<evidence type="ECO:0000313" key="11">
    <source>
        <dbReference type="EMBL" id="KRX36430.1"/>
    </source>
</evidence>
<dbReference type="GO" id="GO:0005737">
    <property type="term" value="C:cytoplasm"/>
    <property type="evidence" value="ECO:0007669"/>
    <property type="project" value="UniProtKB-SubCell"/>
</dbReference>
<keyword evidence="7" id="KW-0833">Ubl conjugation pathway</keyword>
<dbReference type="FunFam" id="3.10.20.90:FF:000158">
    <property type="entry name" value="Polyubiquitin 5"/>
    <property type="match status" value="5"/>
</dbReference>
<evidence type="ECO:0000256" key="3">
    <source>
        <dbReference type="ARBA" id="ARBA00008430"/>
    </source>
</evidence>
<dbReference type="Gene3D" id="3.10.20.90">
    <property type="entry name" value="Phosphatidylinositol 3-kinase Catalytic Subunit, Chain A, domain 1"/>
    <property type="match status" value="8"/>
</dbReference>
<evidence type="ECO:0000259" key="10">
    <source>
        <dbReference type="PROSITE" id="PS50053"/>
    </source>
</evidence>
<dbReference type="FunFam" id="3.10.20.90:FF:000160">
    <property type="entry name" value="Polyubiquitin-C"/>
    <property type="match status" value="2"/>
</dbReference>
<gene>
    <name evidence="11" type="ORF">T05_10847</name>
</gene>
<keyword evidence="6" id="KW-0677">Repeat</keyword>
<dbReference type="FunFam" id="3.10.20.90:FF:000009">
    <property type="entry name" value="Ubiquitin-60S ribosomal protein"/>
    <property type="match status" value="1"/>
</dbReference>
<dbReference type="InterPro" id="IPR000626">
    <property type="entry name" value="Ubiquitin-like_dom"/>
</dbReference>
<accession>A0A0V0TBR1</accession>
<dbReference type="Proteomes" id="UP000055048">
    <property type="component" value="Unassembled WGS sequence"/>
</dbReference>
<dbReference type="PRINTS" id="PR00348">
    <property type="entry name" value="UBIQUITIN"/>
</dbReference>
<dbReference type="PROSITE" id="PS00299">
    <property type="entry name" value="UBIQUITIN_1"/>
    <property type="match status" value="7"/>
</dbReference>
<evidence type="ECO:0000256" key="6">
    <source>
        <dbReference type="ARBA" id="ARBA00022737"/>
    </source>
</evidence>
<dbReference type="EMBL" id="JYDJ01000365">
    <property type="protein sequence ID" value="KRX36430.1"/>
    <property type="molecule type" value="Genomic_DNA"/>
</dbReference>
<dbReference type="GO" id="GO:0010623">
    <property type="term" value="P:programmed cell death involved in cell development"/>
    <property type="evidence" value="ECO:0007669"/>
    <property type="project" value="UniProtKB-ARBA"/>
</dbReference>
<feature type="domain" description="Ubiquitin-like" evidence="10">
    <location>
        <begin position="509"/>
        <end position="582"/>
    </location>
</feature>
<dbReference type="PROSITE" id="PS50053">
    <property type="entry name" value="UBIQUITIN_2"/>
    <property type="match status" value="7"/>
</dbReference>
<dbReference type="InterPro" id="IPR050158">
    <property type="entry name" value="Ubiquitin_ubiquitin-like"/>
</dbReference>
<feature type="domain" description="Ubiquitin-like" evidence="10">
    <location>
        <begin position="264"/>
        <end position="333"/>
    </location>
</feature>
<feature type="domain" description="Ubiquitin-like" evidence="10">
    <location>
        <begin position="1"/>
        <end position="76"/>
    </location>
</feature>
<feature type="domain" description="Ubiquitin-like" evidence="10">
    <location>
        <begin position="77"/>
        <end position="152"/>
    </location>
</feature>
<comment type="subcellular location">
    <subcellularLocation>
        <location evidence="2">Cytoplasm</location>
    </subcellularLocation>
    <subcellularLocation>
        <location evidence="1">Nucleus</location>
    </subcellularLocation>
</comment>
<comment type="caution">
    <text evidence="11">The sequence shown here is derived from an EMBL/GenBank/DDBJ whole genome shotgun (WGS) entry which is preliminary data.</text>
</comment>
<keyword evidence="5" id="KW-1017">Isopeptide bond</keyword>
<evidence type="ECO:0000256" key="2">
    <source>
        <dbReference type="ARBA" id="ARBA00004496"/>
    </source>
</evidence>
<dbReference type="InterPro" id="IPR019954">
    <property type="entry name" value="Ubiquitin_CS"/>
</dbReference>
<dbReference type="InterPro" id="IPR029071">
    <property type="entry name" value="Ubiquitin-like_domsf"/>
</dbReference>
<dbReference type="Pfam" id="PF00240">
    <property type="entry name" value="ubiquitin"/>
    <property type="match status" value="8"/>
</dbReference>
<feature type="domain" description="Ubiquitin-like" evidence="10">
    <location>
        <begin position="334"/>
        <end position="432"/>
    </location>
</feature>
<dbReference type="SUPFAM" id="SSF54236">
    <property type="entry name" value="Ubiquitin-like"/>
    <property type="match status" value="8"/>
</dbReference>
<evidence type="ECO:0000256" key="8">
    <source>
        <dbReference type="ARBA" id="ARBA00022843"/>
    </source>
</evidence>
<evidence type="ECO:0000313" key="12">
    <source>
        <dbReference type="Proteomes" id="UP000055048"/>
    </source>
</evidence>
<keyword evidence="9" id="KW-0539">Nucleus</keyword>
<dbReference type="GO" id="GO:0005634">
    <property type="term" value="C:nucleus"/>
    <property type="evidence" value="ECO:0007669"/>
    <property type="project" value="UniProtKB-SubCell"/>
</dbReference>
<dbReference type="AlphaFoldDB" id="A0A0V0TBR1"/>
<organism evidence="11 12">
    <name type="scientific">Trichinella murrelli</name>
    <dbReference type="NCBI Taxonomy" id="144512"/>
    <lineage>
        <taxon>Eukaryota</taxon>
        <taxon>Metazoa</taxon>
        <taxon>Ecdysozoa</taxon>
        <taxon>Nematoda</taxon>
        <taxon>Enoplea</taxon>
        <taxon>Dorylaimia</taxon>
        <taxon>Trichinellida</taxon>
        <taxon>Trichinellidae</taxon>
        <taxon>Trichinella</taxon>
    </lineage>
</organism>
<comment type="similarity">
    <text evidence="3">Belongs to the ubiquitin family.</text>
</comment>
<evidence type="ECO:0000256" key="5">
    <source>
        <dbReference type="ARBA" id="ARBA00022499"/>
    </source>
</evidence>